<evidence type="ECO:0000256" key="1">
    <source>
        <dbReference type="SAM" id="MobiDB-lite"/>
    </source>
</evidence>
<accession>A0A914QUW5</accession>
<sequence length="188" mass="21301">MDSEAVESTDMPPEINCLSDKCDTSVDETALIAEFENISFPSDSAEDLFTIINIQENEGSSTSESIPSQPTTPFNTRLIRGDLKVAAKYQWGYSNKDGNDTISSYDTDDEEFDKLLQFNLNKPNNNSFVEIDIGEEVKKPKTVKNVLDKDYYKLPEYEAFPLNWSEKCTIEPFGKVFQHCDALDKYCS</sequence>
<keyword evidence="2" id="KW-1185">Reference proteome</keyword>
<proteinExistence type="predicted"/>
<feature type="region of interest" description="Disordered" evidence="1">
    <location>
        <begin position="1"/>
        <end position="20"/>
    </location>
</feature>
<dbReference type="Proteomes" id="UP000887578">
    <property type="component" value="Unplaced"/>
</dbReference>
<protein>
    <submittedName>
        <fullName evidence="3">Uncharacterized protein</fullName>
    </submittedName>
</protein>
<name>A0A914QUW5_9BILA</name>
<reference evidence="3" key="1">
    <citation type="submission" date="2022-11" db="UniProtKB">
        <authorList>
            <consortium name="WormBaseParasite"/>
        </authorList>
    </citation>
    <scope>IDENTIFICATION</scope>
</reference>
<evidence type="ECO:0000313" key="3">
    <source>
        <dbReference type="WBParaSite" id="PDA_v2.g7961.t1"/>
    </source>
</evidence>
<dbReference type="AlphaFoldDB" id="A0A914QUW5"/>
<evidence type="ECO:0000313" key="2">
    <source>
        <dbReference type="Proteomes" id="UP000887578"/>
    </source>
</evidence>
<organism evidence="2 3">
    <name type="scientific">Panagrolaimus davidi</name>
    <dbReference type="NCBI Taxonomy" id="227884"/>
    <lineage>
        <taxon>Eukaryota</taxon>
        <taxon>Metazoa</taxon>
        <taxon>Ecdysozoa</taxon>
        <taxon>Nematoda</taxon>
        <taxon>Chromadorea</taxon>
        <taxon>Rhabditida</taxon>
        <taxon>Tylenchina</taxon>
        <taxon>Panagrolaimomorpha</taxon>
        <taxon>Panagrolaimoidea</taxon>
        <taxon>Panagrolaimidae</taxon>
        <taxon>Panagrolaimus</taxon>
    </lineage>
</organism>
<dbReference type="WBParaSite" id="PDA_v2.g7961.t1">
    <property type="protein sequence ID" value="PDA_v2.g7961.t1"/>
    <property type="gene ID" value="PDA_v2.g7961"/>
</dbReference>